<accession>A0AA35SIE6</accession>
<reference evidence="2" key="1">
    <citation type="submission" date="2023-03" db="EMBL/GenBank/DDBJ databases">
        <authorList>
            <person name="Steffen K."/>
            <person name="Cardenas P."/>
        </authorList>
    </citation>
    <scope>NUCLEOTIDE SEQUENCE</scope>
</reference>
<dbReference type="AlphaFoldDB" id="A0AA35SIE6"/>
<evidence type="ECO:0000313" key="2">
    <source>
        <dbReference type="EMBL" id="CAI8029733.1"/>
    </source>
</evidence>
<feature type="region of interest" description="Disordered" evidence="1">
    <location>
        <begin position="1"/>
        <end position="24"/>
    </location>
</feature>
<proteinExistence type="predicted"/>
<organism evidence="2 3">
    <name type="scientific">Geodia barretti</name>
    <name type="common">Barrett's horny sponge</name>
    <dbReference type="NCBI Taxonomy" id="519541"/>
    <lineage>
        <taxon>Eukaryota</taxon>
        <taxon>Metazoa</taxon>
        <taxon>Porifera</taxon>
        <taxon>Demospongiae</taxon>
        <taxon>Heteroscleromorpha</taxon>
        <taxon>Tetractinellida</taxon>
        <taxon>Astrophorina</taxon>
        <taxon>Geodiidae</taxon>
        <taxon>Geodia</taxon>
    </lineage>
</organism>
<sequence length="178" mass="19757">MKRVDDLETENAEVLSKNASSRGTLKNWRGKSCGLIRKADLQEKLTELKQIIQAHLQQTSTTEEGNSSKARRNLKRWVSLPSLKLGEGEEDEGLKVAGQVMLSAKCYVSTSVRSTSTSMPSPYSMRWWRGKLITSQEKGNAEAYSSTYAQNISAGVALFNTGEPTHICTRSVQYSRGH</sequence>
<name>A0AA35SIE6_GEOBA</name>
<protein>
    <submittedName>
        <fullName evidence="2">Uncharacterized protein</fullName>
    </submittedName>
</protein>
<keyword evidence="3" id="KW-1185">Reference proteome</keyword>
<evidence type="ECO:0000256" key="1">
    <source>
        <dbReference type="SAM" id="MobiDB-lite"/>
    </source>
</evidence>
<comment type="caution">
    <text evidence="2">The sequence shown here is derived from an EMBL/GenBank/DDBJ whole genome shotgun (WGS) entry which is preliminary data.</text>
</comment>
<gene>
    <name evidence="2" type="ORF">GBAR_LOCUS16865</name>
</gene>
<dbReference type="Proteomes" id="UP001174909">
    <property type="component" value="Unassembled WGS sequence"/>
</dbReference>
<dbReference type="EMBL" id="CASHTH010002432">
    <property type="protein sequence ID" value="CAI8029733.1"/>
    <property type="molecule type" value="Genomic_DNA"/>
</dbReference>
<evidence type="ECO:0000313" key="3">
    <source>
        <dbReference type="Proteomes" id="UP001174909"/>
    </source>
</evidence>